<accession>A0ABQ0L2N1</accession>
<organism evidence="1 2">
    <name type="scientific">Mycena chlorophos</name>
    <name type="common">Agaric fungus</name>
    <name type="synonym">Agaricus chlorophos</name>
    <dbReference type="NCBI Taxonomy" id="658473"/>
    <lineage>
        <taxon>Eukaryota</taxon>
        <taxon>Fungi</taxon>
        <taxon>Dikarya</taxon>
        <taxon>Basidiomycota</taxon>
        <taxon>Agaricomycotina</taxon>
        <taxon>Agaricomycetes</taxon>
        <taxon>Agaricomycetidae</taxon>
        <taxon>Agaricales</taxon>
        <taxon>Marasmiineae</taxon>
        <taxon>Mycenaceae</taxon>
        <taxon>Mycena</taxon>
    </lineage>
</organism>
<name>A0ABQ0L2N1_MYCCL</name>
<proteinExistence type="predicted"/>
<evidence type="ECO:0000313" key="2">
    <source>
        <dbReference type="Proteomes" id="UP000815677"/>
    </source>
</evidence>
<evidence type="ECO:0008006" key="3">
    <source>
        <dbReference type="Google" id="ProtNLM"/>
    </source>
</evidence>
<reference evidence="1" key="1">
    <citation type="submission" date="2014-09" db="EMBL/GenBank/DDBJ databases">
        <title>Genome sequence of the luminous mushroom Mycena chlorophos for searching fungal bioluminescence genes.</title>
        <authorList>
            <person name="Tanaka Y."/>
            <person name="Kasuga D."/>
            <person name="Oba Y."/>
            <person name="Hase S."/>
            <person name="Sato K."/>
            <person name="Oba Y."/>
            <person name="Sakakibara Y."/>
        </authorList>
    </citation>
    <scope>NUCLEOTIDE SEQUENCE</scope>
</reference>
<dbReference type="Proteomes" id="UP000815677">
    <property type="component" value="Unassembled WGS sequence"/>
</dbReference>
<keyword evidence="2" id="KW-1185">Reference proteome</keyword>
<evidence type="ECO:0000313" key="1">
    <source>
        <dbReference type="EMBL" id="GAT44694.1"/>
    </source>
</evidence>
<protein>
    <recommendedName>
        <fullName evidence="3">Sfi1 spindle body domain-containing protein</fullName>
    </recommendedName>
</protein>
<dbReference type="EMBL" id="DF840030">
    <property type="protein sequence ID" value="GAT44694.1"/>
    <property type="molecule type" value="Genomic_DNA"/>
</dbReference>
<gene>
    <name evidence="1" type="ORF">MCHLO_02307</name>
</gene>
<sequence>MSAFEDINRVIFPAQARADALDRALRRQRMKPALATLLRRQTGAWSPVTRAARQYSRRWRAHRLKVLKAKWEKVERVLLRHWKAAIAAAEKRKGYERLQERARRGTLVLGYTKRYVENAQAQSVDDQREVIRGWFSTMARIDVILQDDVGFE</sequence>